<dbReference type="InterPro" id="IPR010985">
    <property type="entry name" value="Ribbon_hlx_hlx"/>
</dbReference>
<dbReference type="GO" id="GO:0006355">
    <property type="term" value="P:regulation of DNA-templated transcription"/>
    <property type="evidence" value="ECO:0007669"/>
    <property type="project" value="InterPro"/>
</dbReference>
<dbReference type="SUPFAM" id="SSF47598">
    <property type="entry name" value="Ribbon-helix-helix"/>
    <property type="match status" value="1"/>
</dbReference>
<evidence type="ECO:0000259" key="1">
    <source>
        <dbReference type="Pfam" id="PF03869"/>
    </source>
</evidence>
<dbReference type="InterPro" id="IPR005569">
    <property type="entry name" value="Arc_DNA-bd_dom"/>
</dbReference>
<keyword evidence="3" id="KW-1185">Reference proteome</keyword>
<feature type="domain" description="Arc-like DNA binding" evidence="1">
    <location>
        <begin position="5"/>
        <end position="39"/>
    </location>
</feature>
<organism evidence="2 3">
    <name type="scientific">Agrobacterium tomkonis CFBP 6623</name>
    <dbReference type="NCBI Taxonomy" id="1183432"/>
    <lineage>
        <taxon>Bacteria</taxon>
        <taxon>Pseudomonadati</taxon>
        <taxon>Pseudomonadota</taxon>
        <taxon>Alphaproteobacteria</taxon>
        <taxon>Hyphomicrobiales</taxon>
        <taxon>Rhizobiaceae</taxon>
        <taxon>Rhizobium/Agrobacterium group</taxon>
        <taxon>Agrobacterium</taxon>
        <taxon>Agrobacterium tumefaciens complex</taxon>
    </lineage>
</organism>
<protein>
    <recommendedName>
        <fullName evidence="1">Arc-like DNA binding domain-containing protein</fullName>
    </recommendedName>
</protein>
<dbReference type="Proteomes" id="UP000191988">
    <property type="component" value="Unassembled WGS sequence"/>
</dbReference>
<gene>
    <name evidence="2" type="ORF">AGR3A_Cc420193</name>
</gene>
<sequence>MSVIPPLGVRLPSEIKEKIKAAAVMNRRSMNAEIVVALESIYASKTSETQKADAHRA</sequence>
<name>A0A1S7QBG7_9HYPH</name>
<evidence type="ECO:0000313" key="2">
    <source>
        <dbReference type="EMBL" id="CUX34302.1"/>
    </source>
</evidence>
<dbReference type="EMBL" id="FBWK01000037">
    <property type="protein sequence ID" value="CUX34302.1"/>
    <property type="molecule type" value="Genomic_DNA"/>
</dbReference>
<accession>A0A1S7QBG7</accession>
<dbReference type="InterPro" id="IPR013321">
    <property type="entry name" value="Arc_rbn_hlx_hlx"/>
</dbReference>
<dbReference type="Pfam" id="PF03869">
    <property type="entry name" value="Arc"/>
    <property type="match status" value="1"/>
</dbReference>
<dbReference type="RefSeq" id="WP_080842315.1">
    <property type="nucleotide sequence ID" value="NZ_LT009723.1"/>
</dbReference>
<evidence type="ECO:0000313" key="3">
    <source>
        <dbReference type="Proteomes" id="UP000191988"/>
    </source>
</evidence>
<reference evidence="3" key="1">
    <citation type="submission" date="2016-01" db="EMBL/GenBank/DDBJ databases">
        <authorList>
            <person name="Regsiter A."/>
            <person name="william w."/>
        </authorList>
    </citation>
    <scope>NUCLEOTIDE SEQUENCE [LARGE SCALE GENOMIC DNA]</scope>
    <source>
        <strain evidence="3">CFBP 6623</strain>
    </source>
</reference>
<dbReference type="STRING" id="1183432.AGR3A_Cc420193"/>
<dbReference type="GO" id="GO:0003677">
    <property type="term" value="F:DNA binding"/>
    <property type="evidence" value="ECO:0007669"/>
    <property type="project" value="InterPro"/>
</dbReference>
<dbReference type="Gene3D" id="1.10.1220.10">
    <property type="entry name" value="Met repressor-like"/>
    <property type="match status" value="1"/>
</dbReference>
<proteinExistence type="predicted"/>
<dbReference type="AlphaFoldDB" id="A0A1S7QBG7"/>